<comment type="caution">
    <text evidence="1">The sequence shown here is derived from an EMBL/GenBank/DDBJ whole genome shotgun (WGS) entry which is preliminary data.</text>
</comment>
<keyword evidence="2" id="KW-1185">Reference proteome</keyword>
<dbReference type="EMBL" id="BJNV01000055">
    <property type="protein sequence ID" value="GEC96855.1"/>
    <property type="molecule type" value="Genomic_DNA"/>
</dbReference>
<organism evidence="1 2">
    <name type="scientific">Zoogloea ramigera</name>
    <dbReference type="NCBI Taxonomy" id="350"/>
    <lineage>
        <taxon>Bacteria</taxon>
        <taxon>Pseudomonadati</taxon>
        <taxon>Pseudomonadota</taxon>
        <taxon>Betaproteobacteria</taxon>
        <taxon>Rhodocyclales</taxon>
        <taxon>Zoogloeaceae</taxon>
        <taxon>Zoogloea</taxon>
    </lineage>
</organism>
<dbReference type="Proteomes" id="UP000318422">
    <property type="component" value="Unassembled WGS sequence"/>
</dbReference>
<reference evidence="1 2" key="1">
    <citation type="submission" date="2019-06" db="EMBL/GenBank/DDBJ databases">
        <title>Whole genome shotgun sequence of Zoogloea ramigera NBRC 15342.</title>
        <authorList>
            <person name="Hosoyama A."/>
            <person name="Uohara A."/>
            <person name="Ohji S."/>
            <person name="Ichikawa N."/>
        </authorList>
    </citation>
    <scope>NUCLEOTIDE SEQUENCE [LARGE SCALE GENOMIC DNA]</scope>
    <source>
        <strain evidence="1 2">NBRC 15342</strain>
    </source>
</reference>
<name>A0A4Y4CV92_ZOORA</name>
<accession>A0A4Y4CV92</accession>
<evidence type="ECO:0000313" key="2">
    <source>
        <dbReference type="Proteomes" id="UP000318422"/>
    </source>
</evidence>
<proteinExistence type="predicted"/>
<sequence length="188" mass="19631">MLASLIRQGVSIRGLAELLNGGGGVVGGDRGQIDRGINGSYTASGDVITFFGDTSGEHPVNILPYVAGAISYSQMRGKETISGEFTGCVMAIYNDAGTTRVCHVDTAKPSSGDAPSKTRWAQIKGQAGFEMADELSTNGMLGKFLDTHAPDESFRTLSILGVATPVIGITSYYVTRQNGVYTVVGLGT</sequence>
<protein>
    <submittedName>
        <fullName evidence="1">Uncharacterized protein</fullName>
    </submittedName>
</protein>
<dbReference type="AlphaFoldDB" id="A0A4Y4CV92"/>
<evidence type="ECO:0000313" key="1">
    <source>
        <dbReference type="EMBL" id="GEC96855.1"/>
    </source>
</evidence>
<gene>
    <name evidence="1" type="ORF">ZRA01_29280</name>
</gene>